<dbReference type="HOGENOM" id="CLU_2613554_0_0_2"/>
<accession>G0LIX5</accession>
<dbReference type="InterPro" id="IPR010710">
    <property type="entry name" value="DUF1289"/>
</dbReference>
<dbReference type="Proteomes" id="UP000007954">
    <property type="component" value="Chromosome"/>
</dbReference>
<sequence>MRKADMIPDSMKEDIRGVDSGKMNSPCIGVCNIDESKEVCSNCGRTLDQIAIWTGMTPSERQEIIEELKEMGYPKPDA</sequence>
<proteinExistence type="predicted"/>
<organism evidence="1 2">
    <name type="scientific">Haloquadratum walsbyi (strain DSM 16854 / JCM 12705 / C23)</name>
    <dbReference type="NCBI Taxonomy" id="768065"/>
    <lineage>
        <taxon>Archaea</taxon>
        <taxon>Methanobacteriati</taxon>
        <taxon>Methanobacteriota</taxon>
        <taxon>Stenosarchaea group</taxon>
        <taxon>Halobacteria</taxon>
        <taxon>Halobacteriales</taxon>
        <taxon>Haloferacaceae</taxon>
        <taxon>Haloquadratum</taxon>
    </lineage>
</organism>
<name>G0LIX5_HALWC</name>
<dbReference type="PANTHER" id="PTHR35175:SF2">
    <property type="entry name" value="DUF1289 DOMAIN-CONTAINING PROTEIN"/>
    <property type="match status" value="1"/>
</dbReference>
<gene>
    <name evidence="1" type="ordered locus">Hqrw_2535</name>
</gene>
<dbReference type="EMBL" id="FR746099">
    <property type="protein sequence ID" value="CCC40377.1"/>
    <property type="molecule type" value="Genomic_DNA"/>
</dbReference>
<reference evidence="1 2" key="1">
    <citation type="journal article" date="2011" name="PLoS ONE">
        <title>Haloquadratum walsbyi: limited diversity in a global pond.</title>
        <authorList>
            <person name="Dyall-Smith M."/>
            <person name="Pfeiffer F."/>
            <person name="Klee K."/>
            <person name="Palm P."/>
            <person name="Gross K."/>
            <person name="Schuster S.C."/>
            <person name="Rampp M."/>
            <person name="Oesterhelt D."/>
        </authorList>
    </citation>
    <scope>NUCLEOTIDE SEQUENCE [LARGE SCALE GENOMIC DNA]</scope>
    <source>
        <strain evidence="2">DSM 16854 / JCM 12705 / C23</strain>
    </source>
</reference>
<dbReference type="KEGG" id="hwc:Hqrw_2535"/>
<dbReference type="AlphaFoldDB" id="G0LIX5"/>
<protein>
    <submittedName>
        <fullName evidence="1">Small CPxCG-related zinc finger protein</fullName>
    </submittedName>
</protein>
<dbReference type="PANTHER" id="PTHR35175">
    <property type="entry name" value="DUF1289 DOMAIN-CONTAINING PROTEIN"/>
    <property type="match status" value="1"/>
</dbReference>
<evidence type="ECO:0000313" key="2">
    <source>
        <dbReference type="Proteomes" id="UP000007954"/>
    </source>
</evidence>
<dbReference type="Pfam" id="PF06945">
    <property type="entry name" value="DUF1289"/>
    <property type="match status" value="1"/>
</dbReference>
<evidence type="ECO:0000313" key="1">
    <source>
        <dbReference type="EMBL" id="CCC40377.1"/>
    </source>
</evidence>